<name>A0AAE3KSW3_9BACT</name>
<evidence type="ECO:0000259" key="6">
    <source>
        <dbReference type="Pfam" id="PF03755"/>
    </source>
</evidence>
<evidence type="ECO:0000313" key="9">
    <source>
        <dbReference type="Proteomes" id="UP001204144"/>
    </source>
</evidence>
<keyword evidence="9" id="KW-1185">Reference proteome</keyword>
<dbReference type="EMBL" id="RJUF01000019">
    <property type="protein sequence ID" value="MCP9763044.1"/>
    <property type="molecule type" value="Genomic_DNA"/>
</dbReference>
<dbReference type="GO" id="GO:0004521">
    <property type="term" value="F:RNA endonuclease activity"/>
    <property type="evidence" value="ECO:0007669"/>
    <property type="project" value="InterPro"/>
</dbReference>
<proteinExistence type="inferred from homology"/>
<dbReference type="PANTHER" id="PTHR30636">
    <property type="entry name" value="UPF0701 PROTEIN YICC"/>
    <property type="match status" value="1"/>
</dbReference>
<dbReference type="Pfam" id="PF03755">
    <property type="entry name" value="YicC-like_N"/>
    <property type="match status" value="1"/>
</dbReference>
<reference evidence="8 9" key="1">
    <citation type="submission" date="2018-11" db="EMBL/GenBank/DDBJ databases">
        <title>Novel bacteria species description.</title>
        <authorList>
            <person name="Han J.-H."/>
        </authorList>
    </citation>
    <scope>NUCLEOTIDE SEQUENCE [LARGE SCALE GENOMIC DNA]</scope>
    <source>
        <strain evidence="8 9">KCTC23259</strain>
    </source>
</reference>
<dbReference type="AlphaFoldDB" id="A0AAE3KSW3"/>
<comment type="caution">
    <text evidence="8">The sequence shown here is derived from an EMBL/GenBank/DDBJ whole genome shotgun (WGS) entry which is preliminary data.</text>
</comment>
<comment type="similarity">
    <text evidence="5">Belongs to the YicC/YloC family.</text>
</comment>
<evidence type="ECO:0000256" key="4">
    <source>
        <dbReference type="ARBA" id="ARBA00022801"/>
    </source>
</evidence>
<dbReference type="NCBIfam" id="TIGR00255">
    <property type="entry name" value="YicC/YloC family endoribonuclease"/>
    <property type="match status" value="1"/>
</dbReference>
<dbReference type="InterPro" id="IPR005229">
    <property type="entry name" value="YicC/YloC-like"/>
</dbReference>
<evidence type="ECO:0000313" key="8">
    <source>
        <dbReference type="EMBL" id="MCP9763044.1"/>
    </source>
</evidence>
<evidence type="ECO:0000256" key="2">
    <source>
        <dbReference type="ARBA" id="ARBA00022722"/>
    </source>
</evidence>
<keyword evidence="4" id="KW-0378">Hydrolase</keyword>
<evidence type="ECO:0000256" key="1">
    <source>
        <dbReference type="ARBA" id="ARBA00001968"/>
    </source>
</evidence>
<dbReference type="RefSeq" id="WP_255036831.1">
    <property type="nucleotide sequence ID" value="NZ_RJUF01000019.1"/>
</dbReference>
<evidence type="ECO:0000256" key="5">
    <source>
        <dbReference type="ARBA" id="ARBA00035648"/>
    </source>
</evidence>
<sequence>MLQSMTGFGSATIETDKMAVSVEIKTLNSKFSDIYCRLPRSFSNREIEVRNLLSKELERGKIEMMLNVTPKDEESAGTTVNRPLVKAYFKDLIQTAKELGFEASQTEVLRMATMMPNAYNTNALNTEEVEEEWKLIMKLINQAIANCKEFRLQEGQITKLKFVEYIDVIDGLLQMVIEQDPKRIPAIRERLEKSVADFINSENFDKNRFEQELIYYVEKYDISEEKVRLTNHLDYFKKELEIASNGKKLNFIAQEIGREINTIGSKANDAIIQRLVVQMKDELEKIKEQTMNIL</sequence>
<comment type="cofactor">
    <cofactor evidence="1">
        <name>a divalent metal cation</name>
        <dbReference type="ChEBI" id="CHEBI:60240"/>
    </cofactor>
</comment>
<dbReference type="Proteomes" id="UP001204144">
    <property type="component" value="Unassembled WGS sequence"/>
</dbReference>
<dbReference type="InterPro" id="IPR013527">
    <property type="entry name" value="YicC-like_N"/>
</dbReference>
<evidence type="ECO:0000259" key="7">
    <source>
        <dbReference type="Pfam" id="PF08340"/>
    </source>
</evidence>
<dbReference type="GO" id="GO:0016787">
    <property type="term" value="F:hydrolase activity"/>
    <property type="evidence" value="ECO:0007669"/>
    <property type="project" value="UniProtKB-KW"/>
</dbReference>
<dbReference type="PANTHER" id="PTHR30636:SF3">
    <property type="entry name" value="UPF0701 PROTEIN YICC"/>
    <property type="match status" value="1"/>
</dbReference>
<protein>
    <submittedName>
        <fullName evidence="8">YicC family protein</fullName>
    </submittedName>
</protein>
<feature type="domain" description="Endoribonuclease YicC-like C-terminal" evidence="7">
    <location>
        <begin position="178"/>
        <end position="293"/>
    </location>
</feature>
<accession>A0AAE3KSW3</accession>
<feature type="domain" description="Endoribonuclease YicC-like N-terminal" evidence="6">
    <location>
        <begin position="2"/>
        <end position="156"/>
    </location>
</feature>
<dbReference type="Pfam" id="PF08340">
    <property type="entry name" value="YicC-like_C"/>
    <property type="match status" value="1"/>
</dbReference>
<keyword evidence="3" id="KW-0255">Endonuclease</keyword>
<gene>
    <name evidence="8" type="ORF">EGI31_08760</name>
</gene>
<organism evidence="8 9">
    <name type="scientific">Lacihabitans soyangensis</name>
    <dbReference type="NCBI Taxonomy" id="869394"/>
    <lineage>
        <taxon>Bacteria</taxon>
        <taxon>Pseudomonadati</taxon>
        <taxon>Bacteroidota</taxon>
        <taxon>Cytophagia</taxon>
        <taxon>Cytophagales</taxon>
        <taxon>Leadbetterellaceae</taxon>
        <taxon>Lacihabitans</taxon>
    </lineage>
</organism>
<dbReference type="InterPro" id="IPR013551">
    <property type="entry name" value="YicC-like_C"/>
</dbReference>
<evidence type="ECO:0000256" key="3">
    <source>
        <dbReference type="ARBA" id="ARBA00022759"/>
    </source>
</evidence>
<keyword evidence="2" id="KW-0540">Nuclease</keyword>